<protein>
    <submittedName>
        <fullName evidence="1 3">Uncharacterized protein</fullName>
    </submittedName>
</protein>
<dbReference type="AlphaFoldDB" id="A0A183KW35"/>
<organism evidence="3">
    <name type="scientific">Schistosoma curassoni</name>
    <dbReference type="NCBI Taxonomy" id="6186"/>
    <lineage>
        <taxon>Eukaryota</taxon>
        <taxon>Metazoa</taxon>
        <taxon>Spiralia</taxon>
        <taxon>Lophotrochozoa</taxon>
        <taxon>Platyhelminthes</taxon>
        <taxon>Trematoda</taxon>
        <taxon>Digenea</taxon>
        <taxon>Strigeidida</taxon>
        <taxon>Schistosomatoidea</taxon>
        <taxon>Schistosomatidae</taxon>
        <taxon>Schistosoma</taxon>
    </lineage>
</organism>
<proteinExistence type="predicted"/>
<dbReference type="Proteomes" id="UP000279833">
    <property type="component" value="Unassembled WGS sequence"/>
</dbReference>
<dbReference type="EMBL" id="UZAK01042248">
    <property type="protein sequence ID" value="VDP68620.1"/>
    <property type="molecule type" value="Genomic_DNA"/>
</dbReference>
<keyword evidence="2" id="KW-1185">Reference proteome</keyword>
<name>A0A183KW35_9TREM</name>
<reference evidence="3" key="1">
    <citation type="submission" date="2016-06" db="UniProtKB">
        <authorList>
            <consortium name="WormBaseParasite"/>
        </authorList>
    </citation>
    <scope>IDENTIFICATION</scope>
</reference>
<evidence type="ECO:0000313" key="1">
    <source>
        <dbReference type="EMBL" id="VDP68620.1"/>
    </source>
</evidence>
<gene>
    <name evidence="1" type="ORF">SCUD_LOCUS19278</name>
</gene>
<reference evidence="1 2" key="2">
    <citation type="submission" date="2018-11" db="EMBL/GenBank/DDBJ databases">
        <authorList>
            <consortium name="Pathogen Informatics"/>
        </authorList>
    </citation>
    <scope>NUCLEOTIDE SEQUENCE [LARGE SCALE GENOMIC DNA]</scope>
    <source>
        <strain evidence="1">Dakar</strain>
        <strain evidence="2">Dakar, Senegal</strain>
    </source>
</reference>
<evidence type="ECO:0000313" key="3">
    <source>
        <dbReference type="WBParaSite" id="SCUD_0001928101-mRNA-1"/>
    </source>
</evidence>
<dbReference type="STRING" id="6186.A0A183KW35"/>
<sequence>MSPEIRIITVRTHQNHENRGHQNNYVDIADTNIINATNSHNNYYDNMDNHTYISESSTQEIELAQERQTEQPVPINDRTSVKINTIQTAESRLLISKPTNNQLFEHLSRLKDKVDIKIRIHDDPTGLLKVREIDFFHHLLLTH</sequence>
<accession>A0A183KW35</accession>
<evidence type="ECO:0000313" key="2">
    <source>
        <dbReference type="Proteomes" id="UP000279833"/>
    </source>
</evidence>
<dbReference type="WBParaSite" id="SCUD_0001928101-mRNA-1">
    <property type="protein sequence ID" value="SCUD_0001928101-mRNA-1"/>
    <property type="gene ID" value="SCUD_0001928101"/>
</dbReference>